<feature type="transmembrane region" description="Helical" evidence="6">
    <location>
        <begin position="314"/>
        <end position="338"/>
    </location>
</feature>
<evidence type="ECO:0000259" key="7">
    <source>
        <dbReference type="Pfam" id="PF07810"/>
    </source>
</evidence>
<dbReference type="InterPro" id="IPR012496">
    <property type="entry name" value="TMC_dom"/>
</dbReference>
<protein>
    <recommendedName>
        <fullName evidence="6">Transmembrane channel-like protein</fullName>
    </recommendedName>
</protein>
<reference evidence="8" key="2">
    <citation type="submission" date="2025-09" db="UniProtKB">
        <authorList>
            <consortium name="Ensembl"/>
        </authorList>
    </citation>
    <scope>IDENTIFICATION</scope>
</reference>
<keyword evidence="4 6" id="KW-1133">Transmembrane helix</keyword>
<dbReference type="GO" id="GO:0005886">
    <property type="term" value="C:plasma membrane"/>
    <property type="evidence" value="ECO:0007669"/>
    <property type="project" value="InterPro"/>
</dbReference>
<keyword evidence="9" id="KW-1185">Reference proteome</keyword>
<dbReference type="Pfam" id="PF07810">
    <property type="entry name" value="TMC"/>
    <property type="match status" value="1"/>
</dbReference>
<dbReference type="GO" id="GO:0008381">
    <property type="term" value="F:mechanosensitive monoatomic ion channel activity"/>
    <property type="evidence" value="ECO:0007669"/>
    <property type="project" value="TreeGrafter"/>
</dbReference>
<feature type="transmembrane region" description="Helical" evidence="6">
    <location>
        <begin position="221"/>
        <end position="239"/>
    </location>
</feature>
<organism evidence="8 9">
    <name type="scientific">Eptatretus burgeri</name>
    <name type="common">Inshore hagfish</name>
    <dbReference type="NCBI Taxonomy" id="7764"/>
    <lineage>
        <taxon>Eukaryota</taxon>
        <taxon>Metazoa</taxon>
        <taxon>Chordata</taxon>
        <taxon>Craniata</taxon>
        <taxon>Vertebrata</taxon>
        <taxon>Cyclostomata</taxon>
        <taxon>Myxini</taxon>
        <taxon>Myxiniformes</taxon>
        <taxon>Myxinidae</taxon>
        <taxon>Eptatretinae</taxon>
        <taxon>Eptatretus</taxon>
    </lineage>
</organism>
<evidence type="ECO:0000256" key="2">
    <source>
        <dbReference type="ARBA" id="ARBA00006510"/>
    </source>
</evidence>
<evidence type="ECO:0000256" key="1">
    <source>
        <dbReference type="ARBA" id="ARBA00004141"/>
    </source>
</evidence>
<dbReference type="Ensembl" id="ENSEBUT00000014666.1">
    <property type="protein sequence ID" value="ENSEBUP00000014089.1"/>
    <property type="gene ID" value="ENSEBUG00000008873.1"/>
</dbReference>
<evidence type="ECO:0000256" key="3">
    <source>
        <dbReference type="ARBA" id="ARBA00022692"/>
    </source>
</evidence>
<sequence length="700" mass="80120">MAGPIAAMEALHGRACRVSSISYCQHPSSGCPDDVDGFLWGRDSQEEIPLRFMALSMAEKRKLRQSESHSAGTWDLWKPQRNYLRNLGTNIQNTLVYTQLWRGSLTVIAGRFGSGIQSYFSFLRFLIFLNLLVFLLCFCFILVPTIIWQHLGNLTQIQAPPNMTDCLAYDPLQRGLVQFYEYILDVLSGTGVLEYTYLFYGYYNLGVEQAVREKTSYQLPLAYLLCMLFCQLFCLIFVIRNSVEGFKQRLIQAEDSELNYSRKAFCGWDFNLGDKKAANLKQSGMYYEFVTDLEEDRSKLHAAGRTTMQRFCIIFIRLMVNIVVLALLSAAVALVYYATTYSQEYIPGSTIFSDVNKLGLEFVQDFIIQYLPSIAIGGLNFLLPLLFNSIMAVEQYSPSTRISIMLGRSVLLRFASLGILLYALWSGITCYEDKEDCSLCGYNDKMYPCWETRVGQEMYKLAVFAFFTTLMVTLLYQFPRKLIVKYCNFRITNWWGEMEFDVPDNVLTTVYEQTVCWVGLYYCPLLPLLNLLKYTMLFYIKKIALLNTCRPATRPFRASSSKFFFYVVLLLGFVLSCIPIGYTITSLTPSRACGPFKNDDRPWDQIVAMVEAFPQWLTVIVNFLTSQLFAILIFIVSCLLISYVMIVSSTYQHTCDLLKEQLTALGKDHAFLLGRINAASGGFTTKSSFAQKSIFVRRRH</sequence>
<keyword evidence="3 6" id="KW-0812">Transmembrane</keyword>
<dbReference type="AlphaFoldDB" id="A0A8C4QE08"/>
<evidence type="ECO:0000313" key="9">
    <source>
        <dbReference type="Proteomes" id="UP000694388"/>
    </source>
</evidence>
<feature type="transmembrane region" description="Helical" evidence="6">
    <location>
        <begin position="458"/>
        <end position="476"/>
    </location>
</feature>
<name>A0A8C4QE08_EPTBU</name>
<comment type="similarity">
    <text evidence="2 6">Belongs to the TMC family.</text>
</comment>
<evidence type="ECO:0000256" key="5">
    <source>
        <dbReference type="ARBA" id="ARBA00023136"/>
    </source>
</evidence>
<evidence type="ECO:0000313" key="8">
    <source>
        <dbReference type="Ensembl" id="ENSEBUP00000014089.1"/>
    </source>
</evidence>
<proteinExistence type="inferred from homology"/>
<feature type="transmembrane region" description="Helical" evidence="6">
    <location>
        <begin position="405"/>
        <end position="425"/>
    </location>
</feature>
<evidence type="ECO:0000256" key="4">
    <source>
        <dbReference type="ARBA" id="ARBA00022989"/>
    </source>
</evidence>
<keyword evidence="5 6" id="KW-0472">Membrane</keyword>
<dbReference type="PANTHER" id="PTHR23302:SF39">
    <property type="entry name" value="TRANSMEMBRANE CHANNEL-LIKE PROTEIN 8"/>
    <property type="match status" value="1"/>
</dbReference>
<dbReference type="GeneTree" id="ENSGT01050000244894"/>
<accession>A0A8C4QE08</accession>
<comment type="subcellular location">
    <subcellularLocation>
        <location evidence="1 6">Membrane</location>
        <topology evidence="1 6">Multi-pass membrane protein</topology>
    </subcellularLocation>
</comment>
<feature type="transmembrane region" description="Helical" evidence="6">
    <location>
        <begin position="619"/>
        <end position="644"/>
    </location>
</feature>
<dbReference type="PANTHER" id="PTHR23302">
    <property type="entry name" value="TRANSMEMBRANE CHANNEL-RELATED"/>
    <property type="match status" value="1"/>
</dbReference>
<dbReference type="Proteomes" id="UP000694388">
    <property type="component" value="Unplaced"/>
</dbReference>
<evidence type="ECO:0000256" key="6">
    <source>
        <dbReference type="RuleBase" id="RU310713"/>
    </source>
</evidence>
<feature type="transmembrane region" description="Helical" evidence="6">
    <location>
        <begin position="367"/>
        <end position="393"/>
    </location>
</feature>
<feature type="transmembrane region" description="Helical" evidence="6">
    <location>
        <begin position="125"/>
        <end position="148"/>
    </location>
</feature>
<reference evidence="8" key="1">
    <citation type="submission" date="2025-08" db="UniProtKB">
        <authorList>
            <consortium name="Ensembl"/>
        </authorList>
    </citation>
    <scope>IDENTIFICATION</scope>
</reference>
<dbReference type="InterPro" id="IPR038900">
    <property type="entry name" value="TMC"/>
</dbReference>
<feature type="domain" description="TMC" evidence="7">
    <location>
        <begin position="449"/>
        <end position="559"/>
    </location>
</feature>
<feature type="transmembrane region" description="Helical" evidence="6">
    <location>
        <begin position="563"/>
        <end position="582"/>
    </location>
</feature>